<dbReference type="PANTHER" id="PTHR30471:SF3">
    <property type="entry name" value="UPF0758 PROTEIN YEES-RELATED"/>
    <property type="match status" value="1"/>
</dbReference>
<keyword evidence="2" id="KW-0645">Protease</keyword>
<dbReference type="InterPro" id="IPR037518">
    <property type="entry name" value="MPN"/>
</dbReference>
<comment type="caution">
    <text evidence="9">The sequence shown here is derived from an EMBL/GenBank/DDBJ whole genome shotgun (WGS) entry which is preliminary data.</text>
</comment>
<dbReference type="NCBIfam" id="TIGR00608">
    <property type="entry name" value="radc"/>
    <property type="match status" value="1"/>
</dbReference>
<dbReference type="NCBIfam" id="NF000642">
    <property type="entry name" value="PRK00024.1"/>
    <property type="match status" value="1"/>
</dbReference>
<dbReference type="InterPro" id="IPR025657">
    <property type="entry name" value="RadC_JAB"/>
</dbReference>
<evidence type="ECO:0000256" key="3">
    <source>
        <dbReference type="ARBA" id="ARBA00022723"/>
    </source>
</evidence>
<dbReference type="InterPro" id="IPR001405">
    <property type="entry name" value="UPF0758"/>
</dbReference>
<evidence type="ECO:0000313" key="9">
    <source>
        <dbReference type="EMBL" id="MEQ2360440.1"/>
    </source>
</evidence>
<dbReference type="Proteomes" id="UP001446032">
    <property type="component" value="Unassembled WGS sequence"/>
</dbReference>
<dbReference type="Pfam" id="PF04002">
    <property type="entry name" value="RadC"/>
    <property type="match status" value="1"/>
</dbReference>
<evidence type="ECO:0000256" key="2">
    <source>
        <dbReference type="ARBA" id="ARBA00022670"/>
    </source>
</evidence>
<dbReference type="PANTHER" id="PTHR30471">
    <property type="entry name" value="DNA REPAIR PROTEIN RADC"/>
    <property type="match status" value="1"/>
</dbReference>
<accession>A0ABV1AQI2</accession>
<organism evidence="9 10">
    <name type="scientific">Blautia intestinihominis</name>
    <dbReference type="NCBI Taxonomy" id="3133152"/>
    <lineage>
        <taxon>Bacteria</taxon>
        <taxon>Bacillati</taxon>
        <taxon>Bacillota</taxon>
        <taxon>Clostridia</taxon>
        <taxon>Lachnospirales</taxon>
        <taxon>Lachnospiraceae</taxon>
        <taxon>Blautia</taxon>
    </lineage>
</organism>
<evidence type="ECO:0000256" key="1">
    <source>
        <dbReference type="ARBA" id="ARBA00010243"/>
    </source>
</evidence>
<name>A0ABV1AQI2_9FIRM</name>
<keyword evidence="10" id="KW-1185">Reference proteome</keyword>
<evidence type="ECO:0000256" key="6">
    <source>
        <dbReference type="ARBA" id="ARBA00023049"/>
    </source>
</evidence>
<gene>
    <name evidence="9" type="primary">radC</name>
    <name evidence="9" type="ORF">WMO75_19415</name>
</gene>
<dbReference type="InterPro" id="IPR046778">
    <property type="entry name" value="UPF0758_N"/>
</dbReference>
<keyword evidence="3" id="KW-0479">Metal-binding</keyword>
<evidence type="ECO:0000256" key="4">
    <source>
        <dbReference type="ARBA" id="ARBA00022801"/>
    </source>
</evidence>
<dbReference type="Gene3D" id="3.40.140.10">
    <property type="entry name" value="Cytidine Deaminase, domain 2"/>
    <property type="match status" value="1"/>
</dbReference>
<evidence type="ECO:0000256" key="7">
    <source>
        <dbReference type="RuleBase" id="RU003797"/>
    </source>
</evidence>
<evidence type="ECO:0000313" key="10">
    <source>
        <dbReference type="Proteomes" id="UP001446032"/>
    </source>
</evidence>
<keyword evidence="6" id="KW-0482">Metalloprotease</keyword>
<sequence length="236" mass="26444">MNQTIKDIPESERPYEKCMRDGESTLSDSELLAVILRSGTRGKNSLNLANEILNHMEHSSYPGLLGILHSSLSDLKKIHGIGTVKAVQLKCIGELSKRISCAAARPNLSFQNPDSIAAYYMEQLRHQEQEIMICMMLDNQNHLLNDTILSKGTVNATLITPREVYLEALRYHAVSLILVHNHPGGNPVPSQCDREVTERIFRAGEMLGIGLLDHIIIGDHRYVSFREEGILGEYLE</sequence>
<dbReference type="PROSITE" id="PS50249">
    <property type="entry name" value="MPN"/>
    <property type="match status" value="1"/>
</dbReference>
<evidence type="ECO:0000256" key="5">
    <source>
        <dbReference type="ARBA" id="ARBA00022833"/>
    </source>
</evidence>
<dbReference type="EMBL" id="JBBMEI010000164">
    <property type="protein sequence ID" value="MEQ2360440.1"/>
    <property type="molecule type" value="Genomic_DNA"/>
</dbReference>
<dbReference type="RefSeq" id="WP_022214992.1">
    <property type="nucleotide sequence ID" value="NZ_JBBMEI010000164.1"/>
</dbReference>
<keyword evidence="4" id="KW-0378">Hydrolase</keyword>
<feature type="domain" description="MPN" evidence="8">
    <location>
        <begin position="109"/>
        <end position="231"/>
    </location>
</feature>
<dbReference type="CDD" id="cd08071">
    <property type="entry name" value="MPN_DUF2466"/>
    <property type="match status" value="1"/>
</dbReference>
<reference evidence="9 10" key="1">
    <citation type="submission" date="2024-03" db="EMBL/GenBank/DDBJ databases">
        <title>Human intestinal bacterial collection.</title>
        <authorList>
            <person name="Pauvert C."/>
            <person name="Hitch T.C.A."/>
            <person name="Clavel T."/>
        </authorList>
    </citation>
    <scope>NUCLEOTIDE SEQUENCE [LARGE SCALE GENOMIC DNA]</scope>
    <source>
        <strain evidence="9 10">CLA-AA-H95</strain>
    </source>
</reference>
<proteinExistence type="inferred from homology"/>
<protein>
    <submittedName>
        <fullName evidence="9">DNA repair protein RadC</fullName>
    </submittedName>
</protein>
<keyword evidence="5" id="KW-0862">Zinc</keyword>
<evidence type="ECO:0000259" key="8">
    <source>
        <dbReference type="PROSITE" id="PS50249"/>
    </source>
</evidence>
<comment type="similarity">
    <text evidence="1 7">Belongs to the UPF0758 family.</text>
</comment>
<dbReference type="Pfam" id="PF20582">
    <property type="entry name" value="UPF0758_N"/>
    <property type="match status" value="1"/>
</dbReference>